<gene>
    <name evidence="1" type="ORF">O6H91_23G011000</name>
</gene>
<dbReference type="Proteomes" id="UP001162992">
    <property type="component" value="Chromosome 23"/>
</dbReference>
<evidence type="ECO:0000313" key="2">
    <source>
        <dbReference type="Proteomes" id="UP001162992"/>
    </source>
</evidence>
<keyword evidence="2" id="KW-1185">Reference proteome</keyword>
<sequence length="120" mass="13421">MAEFAEMEAVNGVHIPWNVWPSSCVETSKCMVPLAAVMTHLQALDPSLSPLPYSPLCCKTCRYVSARGRIRISEDHIHNVMCDHAHNIGPQIENVREERERQFKLVGLSLSGAKSTSWMS</sequence>
<name>A0ACC2A823_DIPCM</name>
<comment type="caution">
    <text evidence="1">The sequence shown here is derived from an EMBL/GenBank/DDBJ whole genome shotgun (WGS) entry which is preliminary data.</text>
</comment>
<protein>
    <submittedName>
        <fullName evidence="1">Uncharacterized protein</fullName>
    </submittedName>
</protein>
<organism evidence="1 2">
    <name type="scientific">Diphasiastrum complanatum</name>
    <name type="common">Issler's clubmoss</name>
    <name type="synonym">Lycopodium complanatum</name>
    <dbReference type="NCBI Taxonomy" id="34168"/>
    <lineage>
        <taxon>Eukaryota</taxon>
        <taxon>Viridiplantae</taxon>
        <taxon>Streptophyta</taxon>
        <taxon>Embryophyta</taxon>
        <taxon>Tracheophyta</taxon>
        <taxon>Lycopodiopsida</taxon>
        <taxon>Lycopodiales</taxon>
        <taxon>Lycopodiaceae</taxon>
        <taxon>Lycopodioideae</taxon>
        <taxon>Diphasiastrum</taxon>
    </lineage>
</organism>
<proteinExistence type="predicted"/>
<dbReference type="EMBL" id="CM055114">
    <property type="protein sequence ID" value="KAJ7513689.1"/>
    <property type="molecule type" value="Genomic_DNA"/>
</dbReference>
<reference evidence="2" key="1">
    <citation type="journal article" date="2024" name="Proc. Natl. Acad. Sci. U.S.A.">
        <title>Extraordinary preservation of gene collinearity over three hundred million years revealed in homosporous lycophytes.</title>
        <authorList>
            <person name="Li C."/>
            <person name="Wickell D."/>
            <person name="Kuo L.Y."/>
            <person name="Chen X."/>
            <person name="Nie B."/>
            <person name="Liao X."/>
            <person name="Peng D."/>
            <person name="Ji J."/>
            <person name="Jenkins J."/>
            <person name="Williams M."/>
            <person name="Shu S."/>
            <person name="Plott C."/>
            <person name="Barry K."/>
            <person name="Rajasekar S."/>
            <person name="Grimwood J."/>
            <person name="Han X."/>
            <person name="Sun S."/>
            <person name="Hou Z."/>
            <person name="He W."/>
            <person name="Dai G."/>
            <person name="Sun C."/>
            <person name="Schmutz J."/>
            <person name="Leebens-Mack J.H."/>
            <person name="Li F.W."/>
            <person name="Wang L."/>
        </authorList>
    </citation>
    <scope>NUCLEOTIDE SEQUENCE [LARGE SCALE GENOMIC DNA]</scope>
    <source>
        <strain evidence="2">cv. PW_Plant_1</strain>
    </source>
</reference>
<evidence type="ECO:0000313" key="1">
    <source>
        <dbReference type="EMBL" id="KAJ7513689.1"/>
    </source>
</evidence>
<accession>A0ACC2A823</accession>